<comment type="similarity">
    <text evidence="1">Belongs to the SMG9 family.</text>
</comment>
<dbReference type="InterPro" id="IPR027417">
    <property type="entry name" value="P-loop_NTPase"/>
</dbReference>
<dbReference type="GO" id="GO:0000184">
    <property type="term" value="P:nuclear-transcribed mRNA catabolic process, nonsense-mediated decay"/>
    <property type="evidence" value="ECO:0007669"/>
    <property type="project" value="UniProtKB-KW"/>
</dbReference>
<evidence type="ECO:0000256" key="2">
    <source>
        <dbReference type="ARBA" id="ARBA00023161"/>
    </source>
</evidence>
<feature type="region of interest" description="Disordered" evidence="3">
    <location>
        <begin position="1"/>
        <end position="44"/>
    </location>
</feature>
<proteinExistence type="inferred from homology"/>
<sequence>MQGDYRKGAAGKRGHGRGGARREPDGRARRPSPSTPPPPTIAPRKILVKPAAEPALTLRPATPVLLRPARRTVPVPKQVVSILDAQLRPQRNVEEMLVDAPAVPFSVCGAIGSVASGKSTLLSALSRFLLPSLDAATAFNAHSEASLANGSTVTSGVDAIFCEQHVVVDCQALNPLVLGGNAHSLQMQSTEVAMFALSVCNILLVVQDAFCEDSILHTLASAAMLKRAGAPGDSSSFPSMQHCARCVFVYNKVPLDRFTPSVRDSLHDRLRAFLDPAAFPSTSQPVLNDLLTGDERRDPGLDLFLVPCSETATRAHRLTMDELWGKVGQLCQDATASANPSGSFGTWFADGSRVADDIRNSRLVSVFSKAVHSQRLFE</sequence>
<name>A0A3P3YJ53_PLABS</name>
<accession>A0A3P3YJ53</accession>
<dbReference type="SUPFAM" id="SSF52540">
    <property type="entry name" value="P-loop containing nucleoside triphosphate hydrolases"/>
    <property type="match status" value="1"/>
</dbReference>
<evidence type="ECO:0008006" key="6">
    <source>
        <dbReference type="Google" id="ProtNLM"/>
    </source>
</evidence>
<gene>
    <name evidence="4" type="ORF">PLBR_LOCUS7441</name>
</gene>
<evidence type="ECO:0000313" key="5">
    <source>
        <dbReference type="Proteomes" id="UP000290189"/>
    </source>
</evidence>
<evidence type="ECO:0000256" key="3">
    <source>
        <dbReference type="SAM" id="MobiDB-lite"/>
    </source>
</evidence>
<dbReference type="Proteomes" id="UP000290189">
    <property type="component" value="Unassembled WGS sequence"/>
</dbReference>
<geneLocation type="mitochondrion" evidence="4"/>
<dbReference type="EMBL" id="OVEO01000013">
    <property type="protein sequence ID" value="SPR00226.1"/>
    <property type="molecule type" value="Genomic_DNA"/>
</dbReference>
<protein>
    <recommendedName>
        <fullName evidence="6">Protein SMG9</fullName>
    </recommendedName>
</protein>
<keyword evidence="4" id="KW-0496">Mitochondrion</keyword>
<evidence type="ECO:0000313" key="4">
    <source>
        <dbReference type="EMBL" id="SPR00226.1"/>
    </source>
</evidence>
<organism evidence="4 5">
    <name type="scientific">Plasmodiophora brassicae</name>
    <name type="common">Clubroot disease agent</name>
    <dbReference type="NCBI Taxonomy" id="37360"/>
    <lineage>
        <taxon>Eukaryota</taxon>
        <taxon>Sar</taxon>
        <taxon>Rhizaria</taxon>
        <taxon>Endomyxa</taxon>
        <taxon>Phytomyxea</taxon>
        <taxon>Plasmodiophorida</taxon>
        <taxon>Plasmodiophoridae</taxon>
        <taxon>Plasmodiophora</taxon>
    </lineage>
</organism>
<dbReference type="InterPro" id="IPR039177">
    <property type="entry name" value="SMG9"/>
</dbReference>
<reference evidence="4 5" key="1">
    <citation type="submission" date="2018-03" db="EMBL/GenBank/DDBJ databases">
        <authorList>
            <person name="Fogelqvist J."/>
        </authorList>
    </citation>
    <scope>NUCLEOTIDE SEQUENCE [LARGE SCALE GENOMIC DNA]</scope>
</reference>
<dbReference type="PANTHER" id="PTHR14270:SF0">
    <property type="entry name" value="NONSENSE-MEDIATED MRNA DECAY FACTOR SMG9"/>
    <property type="match status" value="1"/>
</dbReference>
<dbReference type="PANTHER" id="PTHR14270">
    <property type="entry name" value="NONSENSE-MEDIATED MRNA DECAY FACTOR SMG9"/>
    <property type="match status" value="1"/>
</dbReference>
<dbReference type="AlphaFoldDB" id="A0A3P3YJ53"/>
<keyword evidence="2" id="KW-0866">Nonsense-mediated mRNA decay</keyword>
<feature type="compositionally biased region" description="Basic residues" evidence="3">
    <location>
        <begin position="9"/>
        <end position="19"/>
    </location>
</feature>
<evidence type="ECO:0000256" key="1">
    <source>
        <dbReference type="ARBA" id="ARBA00007712"/>
    </source>
</evidence>